<reference evidence="1" key="1">
    <citation type="journal article" date="2023" name="Mol. Phylogenet. Evol.">
        <title>Genome-scale phylogeny and comparative genomics of the fungal order Sordariales.</title>
        <authorList>
            <person name="Hensen N."/>
            <person name="Bonometti L."/>
            <person name="Westerberg I."/>
            <person name="Brannstrom I.O."/>
            <person name="Guillou S."/>
            <person name="Cros-Aarteil S."/>
            <person name="Calhoun S."/>
            <person name="Haridas S."/>
            <person name="Kuo A."/>
            <person name="Mondo S."/>
            <person name="Pangilinan J."/>
            <person name="Riley R."/>
            <person name="LaButti K."/>
            <person name="Andreopoulos B."/>
            <person name="Lipzen A."/>
            <person name="Chen C."/>
            <person name="Yan M."/>
            <person name="Daum C."/>
            <person name="Ng V."/>
            <person name="Clum A."/>
            <person name="Steindorff A."/>
            <person name="Ohm R.A."/>
            <person name="Martin F."/>
            <person name="Silar P."/>
            <person name="Natvig D.O."/>
            <person name="Lalanne C."/>
            <person name="Gautier V."/>
            <person name="Ament-Velasquez S.L."/>
            <person name="Kruys A."/>
            <person name="Hutchinson M.I."/>
            <person name="Powell A.J."/>
            <person name="Barry K."/>
            <person name="Miller A.N."/>
            <person name="Grigoriev I.V."/>
            <person name="Debuchy R."/>
            <person name="Gladieux P."/>
            <person name="Hiltunen Thoren M."/>
            <person name="Johannesson H."/>
        </authorList>
    </citation>
    <scope>NUCLEOTIDE SEQUENCE</scope>
    <source>
        <strain evidence="1">PSN243</strain>
    </source>
</reference>
<proteinExistence type="predicted"/>
<organism evidence="1 2">
    <name type="scientific">Podospora aff. communis PSN243</name>
    <dbReference type="NCBI Taxonomy" id="3040156"/>
    <lineage>
        <taxon>Eukaryota</taxon>
        <taxon>Fungi</taxon>
        <taxon>Dikarya</taxon>
        <taxon>Ascomycota</taxon>
        <taxon>Pezizomycotina</taxon>
        <taxon>Sordariomycetes</taxon>
        <taxon>Sordariomycetidae</taxon>
        <taxon>Sordariales</taxon>
        <taxon>Podosporaceae</taxon>
        <taxon>Podospora</taxon>
    </lineage>
</organism>
<sequence>MAHDWSPTPAKRCDIWQVPSWFHHRAMNVTLGAPWNISFGSLTGRLSYYSGIWQARLASGGSTSPTFLCEPTSSTSERLIWNMGIRSTIHDCTFTTAPHHFTTHHDGLVGSFFGVFNSRLRSGPAHNRRCPMADESAICNVHQLKIRKFCPMARRQSICNPTASSGFGWSPPKPFPGFKHSGKPTSSISFLEWSGYRRKDVHLYPIWPVPVSSYVWPWRIRRYRWPQLEQPVGVRLRYRNPECTHLSRTTATGGIWPSGSVVCPHTPHMRPSRYVPRCNDLPSVSHEGPLPRNARALPGSNLHVHREHTIVTYLSTPLET</sequence>
<accession>A0AAV9GWW8</accession>
<protein>
    <submittedName>
        <fullName evidence="1">Uncharacterized protein</fullName>
    </submittedName>
</protein>
<evidence type="ECO:0000313" key="2">
    <source>
        <dbReference type="Proteomes" id="UP001321760"/>
    </source>
</evidence>
<dbReference type="EMBL" id="MU865924">
    <property type="protein sequence ID" value="KAK4452409.1"/>
    <property type="molecule type" value="Genomic_DNA"/>
</dbReference>
<evidence type="ECO:0000313" key="1">
    <source>
        <dbReference type="EMBL" id="KAK4452409.1"/>
    </source>
</evidence>
<dbReference type="AlphaFoldDB" id="A0AAV9GWW8"/>
<name>A0AAV9GWW8_9PEZI</name>
<keyword evidence="2" id="KW-1185">Reference proteome</keyword>
<comment type="caution">
    <text evidence="1">The sequence shown here is derived from an EMBL/GenBank/DDBJ whole genome shotgun (WGS) entry which is preliminary data.</text>
</comment>
<dbReference type="Proteomes" id="UP001321760">
    <property type="component" value="Unassembled WGS sequence"/>
</dbReference>
<gene>
    <name evidence="1" type="ORF">QBC34DRAFT_35017</name>
</gene>
<reference evidence="1" key="2">
    <citation type="submission" date="2023-05" db="EMBL/GenBank/DDBJ databases">
        <authorList>
            <consortium name="Lawrence Berkeley National Laboratory"/>
            <person name="Steindorff A."/>
            <person name="Hensen N."/>
            <person name="Bonometti L."/>
            <person name="Westerberg I."/>
            <person name="Brannstrom I.O."/>
            <person name="Guillou S."/>
            <person name="Cros-Aarteil S."/>
            <person name="Calhoun S."/>
            <person name="Haridas S."/>
            <person name="Kuo A."/>
            <person name="Mondo S."/>
            <person name="Pangilinan J."/>
            <person name="Riley R."/>
            <person name="Labutti K."/>
            <person name="Andreopoulos B."/>
            <person name="Lipzen A."/>
            <person name="Chen C."/>
            <person name="Yanf M."/>
            <person name="Daum C."/>
            <person name="Ng V."/>
            <person name="Clum A."/>
            <person name="Ohm R."/>
            <person name="Martin F."/>
            <person name="Silar P."/>
            <person name="Natvig D."/>
            <person name="Lalanne C."/>
            <person name="Gautier V."/>
            <person name="Ament-Velasquez S.L."/>
            <person name="Kruys A."/>
            <person name="Hutchinson M.I."/>
            <person name="Powell A.J."/>
            <person name="Barry K."/>
            <person name="Miller A.N."/>
            <person name="Grigoriev I.V."/>
            <person name="Debuchy R."/>
            <person name="Gladieux P."/>
            <person name="Thoren M.H."/>
            <person name="Johannesson H."/>
        </authorList>
    </citation>
    <scope>NUCLEOTIDE SEQUENCE</scope>
    <source>
        <strain evidence="1">PSN243</strain>
    </source>
</reference>